<dbReference type="SUPFAM" id="SSF51430">
    <property type="entry name" value="NAD(P)-linked oxidoreductase"/>
    <property type="match status" value="1"/>
</dbReference>
<evidence type="ECO:0000313" key="10">
    <source>
        <dbReference type="Proteomes" id="UP000627538"/>
    </source>
</evidence>
<dbReference type="Pfam" id="PF00248">
    <property type="entry name" value="Aldo_ket_red"/>
    <property type="match status" value="1"/>
</dbReference>
<evidence type="ECO:0000256" key="4">
    <source>
        <dbReference type="PIRSR" id="PIRSR000097-1"/>
    </source>
</evidence>
<proteinExistence type="inferred from homology"/>
<dbReference type="PRINTS" id="PR00069">
    <property type="entry name" value="ALDKETRDTASE"/>
</dbReference>
<feature type="binding site" evidence="5">
    <location>
        <position position="111"/>
    </location>
    <ligand>
        <name>substrate</name>
    </ligand>
</feature>
<evidence type="ECO:0000256" key="2">
    <source>
        <dbReference type="ARBA" id="ARBA00022857"/>
    </source>
</evidence>
<evidence type="ECO:0000256" key="1">
    <source>
        <dbReference type="ARBA" id="ARBA00007905"/>
    </source>
</evidence>
<accession>A0A8I0G8S7</accession>
<dbReference type="GO" id="GO:0016616">
    <property type="term" value="F:oxidoreductase activity, acting on the CH-OH group of donors, NAD or NADP as acceptor"/>
    <property type="evidence" value="ECO:0007669"/>
    <property type="project" value="UniProtKB-ARBA"/>
</dbReference>
<keyword evidence="3" id="KW-0560">Oxidoreductase</keyword>
<dbReference type="CDD" id="cd19071">
    <property type="entry name" value="AKR_AKR1-5-like"/>
    <property type="match status" value="1"/>
</dbReference>
<dbReference type="PIRSF" id="PIRSF000097">
    <property type="entry name" value="AKR"/>
    <property type="match status" value="1"/>
</dbReference>
<dbReference type="PANTHER" id="PTHR43827:SF3">
    <property type="entry name" value="NADP-DEPENDENT OXIDOREDUCTASE DOMAIN-CONTAINING PROTEIN"/>
    <property type="match status" value="1"/>
</dbReference>
<evidence type="ECO:0000256" key="6">
    <source>
        <dbReference type="PIRSR" id="PIRSR000097-3"/>
    </source>
</evidence>
<feature type="active site" description="Proton donor" evidence="4">
    <location>
        <position position="53"/>
    </location>
</feature>
<dbReference type="InterPro" id="IPR036812">
    <property type="entry name" value="NAD(P)_OxRdtase_dom_sf"/>
</dbReference>
<keyword evidence="10" id="KW-1185">Reference proteome</keyword>
<dbReference type="PANTHER" id="PTHR43827">
    <property type="entry name" value="2,5-DIKETO-D-GLUCONIC ACID REDUCTASE"/>
    <property type="match status" value="1"/>
</dbReference>
<dbReference type="InterPro" id="IPR023210">
    <property type="entry name" value="NADP_OxRdtase_dom"/>
</dbReference>
<evidence type="ECO:0000256" key="5">
    <source>
        <dbReference type="PIRSR" id="PIRSR000097-2"/>
    </source>
</evidence>
<dbReference type="InterPro" id="IPR020471">
    <property type="entry name" value="AKR"/>
</dbReference>
<evidence type="ECO:0000313" key="9">
    <source>
        <dbReference type="EMBL" id="MBD3689249.1"/>
    </source>
</evidence>
<comment type="similarity">
    <text evidence="1">Belongs to the aldo/keto reductase family.</text>
</comment>
<feature type="domain" description="NADP-dependent oxidoreductase" evidence="8">
    <location>
        <begin position="19"/>
        <end position="257"/>
    </location>
</feature>
<evidence type="ECO:0000256" key="3">
    <source>
        <dbReference type="ARBA" id="ARBA00023002"/>
    </source>
</evidence>
<gene>
    <name evidence="9" type="ORF">H8R10_03260</name>
</gene>
<dbReference type="AlphaFoldDB" id="A0A8I0G8S7"/>
<keyword evidence="2" id="KW-0521">NADP</keyword>
<dbReference type="RefSeq" id="WP_191071314.1">
    <property type="nucleotide sequence ID" value="NZ_JACRUO010000001.1"/>
</dbReference>
<dbReference type="InterPro" id="IPR018170">
    <property type="entry name" value="Aldo/ket_reductase_CS"/>
</dbReference>
<evidence type="ECO:0000256" key="7">
    <source>
        <dbReference type="SAM" id="MobiDB-lite"/>
    </source>
</evidence>
<dbReference type="PROSITE" id="PS00062">
    <property type="entry name" value="ALDOKETO_REDUCTASE_2"/>
    <property type="match status" value="1"/>
</dbReference>
<name>A0A8I0G8S7_9ACTO</name>
<dbReference type="Gene3D" id="3.20.20.100">
    <property type="entry name" value="NADP-dependent oxidoreductase domain"/>
    <property type="match status" value="1"/>
</dbReference>
<reference evidence="9 10" key="1">
    <citation type="submission" date="2020-08" db="EMBL/GenBank/DDBJ databases">
        <title>Winkia gen. nov., sp. nov., isolated from faeces of the Anser albifrons in China.</title>
        <authorList>
            <person name="Liu Q."/>
        </authorList>
    </citation>
    <scope>NUCLEOTIDE SEQUENCE [LARGE SCALE GENOMIC DNA]</scope>
    <source>
        <strain evidence="9 10">C62</strain>
    </source>
</reference>
<comment type="caution">
    <text evidence="9">The sequence shown here is derived from an EMBL/GenBank/DDBJ whole genome shotgun (WGS) entry which is preliminary data.</text>
</comment>
<sequence>MTHIAIPDIALREGGSIPQFGIGTYQVAPAETVATVRSALEIGIRHIDTAQMYGNEAEVGRAIAESGIARDDMFLTTKLNNGNHAPDDARRSFERSLRDLRTDYVDLFLIHWPLPTRYGGDFVTTWRVLTEFAADGRARHIGVSNFQIPHLRRLIDEVGVVPEINQIEAHPYLPNNDVRDFGAGHGILTQAWSPLARGAILDDPQVRALAEDLGRTPAQVVLRWAIERGDVIFPKSVHPERQLENLSIFDFSLPPTAREVLDGLDRGEAGRQGSHPDTMDLITR</sequence>
<dbReference type="FunFam" id="3.20.20.100:FF:000002">
    <property type="entry name" value="2,5-diketo-D-gluconic acid reductase A"/>
    <property type="match status" value="1"/>
</dbReference>
<feature type="region of interest" description="Disordered" evidence="7">
    <location>
        <begin position="265"/>
        <end position="284"/>
    </location>
</feature>
<evidence type="ECO:0000259" key="8">
    <source>
        <dbReference type="Pfam" id="PF00248"/>
    </source>
</evidence>
<dbReference type="EMBL" id="JACRUO010000001">
    <property type="protein sequence ID" value="MBD3689249.1"/>
    <property type="molecule type" value="Genomic_DNA"/>
</dbReference>
<organism evidence="9 10">
    <name type="scientific">Nanchangia anserum</name>
    <dbReference type="NCBI Taxonomy" id="2692125"/>
    <lineage>
        <taxon>Bacteria</taxon>
        <taxon>Bacillati</taxon>
        <taxon>Actinomycetota</taxon>
        <taxon>Actinomycetes</taxon>
        <taxon>Actinomycetales</taxon>
        <taxon>Actinomycetaceae</taxon>
        <taxon>Nanchangia</taxon>
    </lineage>
</organism>
<protein>
    <submittedName>
        <fullName evidence="9">Aldo/keto reductase</fullName>
    </submittedName>
</protein>
<feature type="site" description="Lowers pKa of active site Tyr" evidence="6">
    <location>
        <position position="78"/>
    </location>
</feature>
<dbReference type="Proteomes" id="UP000627538">
    <property type="component" value="Unassembled WGS sequence"/>
</dbReference>